<protein>
    <recommendedName>
        <fullName evidence="1">Alginate export domain-containing protein</fullName>
    </recommendedName>
</protein>
<evidence type="ECO:0000259" key="1">
    <source>
        <dbReference type="Pfam" id="PF13372"/>
    </source>
</evidence>
<proteinExistence type="predicted"/>
<dbReference type="InterPro" id="IPR025388">
    <property type="entry name" value="Alginate_export_dom"/>
</dbReference>
<feature type="domain" description="Alginate export" evidence="1">
    <location>
        <begin position="63"/>
        <end position="474"/>
    </location>
</feature>
<dbReference type="EMBL" id="UOGJ01000094">
    <property type="protein sequence ID" value="VAX36356.1"/>
    <property type="molecule type" value="Genomic_DNA"/>
</dbReference>
<dbReference type="InterPro" id="IPR053728">
    <property type="entry name" value="Alginate_Permeability_Chnl"/>
</dbReference>
<organism evidence="2">
    <name type="scientific">hydrothermal vent metagenome</name>
    <dbReference type="NCBI Taxonomy" id="652676"/>
    <lineage>
        <taxon>unclassified sequences</taxon>
        <taxon>metagenomes</taxon>
        <taxon>ecological metagenomes</taxon>
    </lineage>
</organism>
<dbReference type="AlphaFoldDB" id="A0A3B1D0D1"/>
<evidence type="ECO:0000313" key="2">
    <source>
        <dbReference type="EMBL" id="VAX36356.1"/>
    </source>
</evidence>
<sequence>MKKLLLSMLLVGAMAIPAFASVQNVKVSGSIDSTWLNRKNFDLGDFAYDPIINNGQSEDTHQNLFITQTTLQIDADLTDNVSATIGLINERVWQGDPSTTASGTGIDLNLAYITLREMLYSPLTVVIGRQAFSYGNSFIMDSSGTNNSAPTDSGLNNVAEDLTKQTALDAVRLIFDYNPLTVEVMYSKISSGVVLADEDHTVDDIDLFGVNATYELGDAMNTQIETYFFARTDKRTNDGDALNGTKSSKIYIPGLRASTNPIEGLNIQGEIALQRGNTASTTNDADNQRRKALGAQFLSTYQVPVAQDYNPVLQYKFTYVSGDSNPTDARSNSATTPASSDVNTAWDPFYENQDGGTIYNSLFSLSNLIIHSVSLQANPMEDVTTKVSLTGLWLDKEVDKAYSGTGSESWTLVQPGGSSAAPDVNKDGTALGYEIDLDAIYDYTEDVQFGATVGWFVPGSLFEQRNDSVASQVLVHSNVNF</sequence>
<gene>
    <name evidence="2" type="ORF">MNBD_UNCLBAC01-1007</name>
</gene>
<name>A0A3B1D0D1_9ZZZZ</name>
<reference evidence="2" key="1">
    <citation type="submission" date="2018-06" db="EMBL/GenBank/DDBJ databases">
        <authorList>
            <person name="Zhirakovskaya E."/>
        </authorList>
    </citation>
    <scope>NUCLEOTIDE SEQUENCE</scope>
</reference>
<dbReference type="Gene3D" id="2.40.160.100">
    <property type="match status" value="1"/>
</dbReference>
<dbReference type="Pfam" id="PF13372">
    <property type="entry name" value="Alginate_exp"/>
    <property type="match status" value="1"/>
</dbReference>
<accession>A0A3B1D0D1</accession>